<gene>
    <name evidence="2" type="ORF">EC9_49090</name>
</gene>
<accession>A0A517M734</accession>
<feature type="chain" id="PRO_5021910551" description="Outer membrane lipoprotein-sorting protein" evidence="1">
    <location>
        <begin position="30"/>
        <end position="302"/>
    </location>
</feature>
<proteinExistence type="predicted"/>
<sequence precursor="true">MRRQSRQQETSITMIALLLIGLLPTLATAEDSASLETAPAKKATAAPTSAHPLDRVIEIATKGLQRTDEEIKEYSCLLIKRERIDGELTARQYMQAKVRHRHFADGKLVTPMSVYLKFLKPSELAGREVLYVEGERDGNVLARRGGPRLANITVELNPKGSWAMQGNLHPITEFGFRNLIFRLIENMRDSRQTSDVDVKFYDNAKLGDRECEHIQVTQTDPNSTADYHIARIFIDKEMQVPVYFASYDWPETEGSEPLLKEEYIFANVDLNPNFVAMDFDAENPDYAFEPIASEESLAQVKP</sequence>
<dbReference type="EMBL" id="CP036261">
    <property type="protein sequence ID" value="QDS90694.1"/>
    <property type="molecule type" value="Genomic_DNA"/>
</dbReference>
<dbReference type="Pfam" id="PF07608">
    <property type="entry name" value="DUF1571"/>
    <property type="match status" value="1"/>
</dbReference>
<reference evidence="2 3" key="1">
    <citation type="submission" date="2019-02" db="EMBL/GenBank/DDBJ databases">
        <title>Deep-cultivation of Planctomycetes and their phenomic and genomic characterization uncovers novel biology.</title>
        <authorList>
            <person name="Wiegand S."/>
            <person name="Jogler M."/>
            <person name="Boedeker C."/>
            <person name="Pinto D."/>
            <person name="Vollmers J."/>
            <person name="Rivas-Marin E."/>
            <person name="Kohn T."/>
            <person name="Peeters S.H."/>
            <person name="Heuer A."/>
            <person name="Rast P."/>
            <person name="Oberbeckmann S."/>
            <person name="Bunk B."/>
            <person name="Jeske O."/>
            <person name="Meyerdierks A."/>
            <person name="Storesund J.E."/>
            <person name="Kallscheuer N."/>
            <person name="Luecker S."/>
            <person name="Lage O.M."/>
            <person name="Pohl T."/>
            <person name="Merkel B.J."/>
            <person name="Hornburger P."/>
            <person name="Mueller R.-W."/>
            <person name="Bruemmer F."/>
            <person name="Labrenz M."/>
            <person name="Spormann A.M."/>
            <person name="Op den Camp H."/>
            <person name="Overmann J."/>
            <person name="Amann R."/>
            <person name="Jetten M.S.M."/>
            <person name="Mascher T."/>
            <person name="Medema M.H."/>
            <person name="Devos D.P."/>
            <person name="Kaster A.-K."/>
            <person name="Ovreas L."/>
            <person name="Rohde M."/>
            <person name="Galperin M.Y."/>
            <person name="Jogler C."/>
        </authorList>
    </citation>
    <scope>NUCLEOTIDE SEQUENCE [LARGE SCALE GENOMIC DNA]</scope>
    <source>
        <strain evidence="2 3">EC9</strain>
    </source>
</reference>
<feature type="signal peptide" evidence="1">
    <location>
        <begin position="1"/>
        <end position="29"/>
    </location>
</feature>
<keyword evidence="3" id="KW-1185">Reference proteome</keyword>
<dbReference type="Proteomes" id="UP000319557">
    <property type="component" value="Chromosome"/>
</dbReference>
<organism evidence="2 3">
    <name type="scientific">Rosistilla ulvae</name>
    <dbReference type="NCBI Taxonomy" id="1930277"/>
    <lineage>
        <taxon>Bacteria</taxon>
        <taxon>Pseudomonadati</taxon>
        <taxon>Planctomycetota</taxon>
        <taxon>Planctomycetia</taxon>
        <taxon>Pirellulales</taxon>
        <taxon>Pirellulaceae</taxon>
        <taxon>Rosistilla</taxon>
    </lineage>
</organism>
<keyword evidence="1" id="KW-0732">Signal</keyword>
<dbReference type="KEGG" id="ruv:EC9_49090"/>
<name>A0A517M734_9BACT</name>
<evidence type="ECO:0000313" key="3">
    <source>
        <dbReference type="Proteomes" id="UP000319557"/>
    </source>
</evidence>
<dbReference type="InterPro" id="IPR011465">
    <property type="entry name" value="DUF1571"/>
</dbReference>
<protein>
    <recommendedName>
        <fullName evidence="4">Outer membrane lipoprotein-sorting protein</fullName>
    </recommendedName>
</protein>
<dbReference type="OrthoDB" id="5456309at2"/>
<dbReference type="AlphaFoldDB" id="A0A517M734"/>
<evidence type="ECO:0000313" key="2">
    <source>
        <dbReference type="EMBL" id="QDS90694.1"/>
    </source>
</evidence>
<evidence type="ECO:0008006" key="4">
    <source>
        <dbReference type="Google" id="ProtNLM"/>
    </source>
</evidence>
<evidence type="ECO:0000256" key="1">
    <source>
        <dbReference type="SAM" id="SignalP"/>
    </source>
</evidence>